<dbReference type="AlphaFoldDB" id="A0A1C4AC88"/>
<sequence length="303" mass="34759">MKILKIVRWQKLLMTVLMVWILLFLFNTTVFANEQPVKVYKNDQQTKINGYTVVPMFANNQDKNQTGYWHVNISTQKEQLLRFKIVTGDSEGNFNLSLHNAFTNQNLAVDYSNQAKANRYGHLNVNYDKQAIFLQNHRNQMHLRVPANHTAEVVMKLRRLDKSSNGTAVGGLHVVDLNGSKTSGTMQSQIAYSYAIVAKMGHPNKVPIHLRLADVKQQNHHLINYTIINQNNKLLQHAKIITKVYDGDMKLIQKNIVSRQATLTPHTKLHLDTTVKERSRVAKKLRIIIQINGKNKILNHTIN</sequence>
<evidence type="ECO:0000313" key="2">
    <source>
        <dbReference type="EMBL" id="SCB92193.1"/>
    </source>
</evidence>
<reference evidence="3" key="1">
    <citation type="submission" date="2016-08" db="EMBL/GenBank/DDBJ databases">
        <authorList>
            <person name="Varghese N."/>
            <person name="Submissions Spin"/>
        </authorList>
    </citation>
    <scope>NUCLEOTIDE SEQUENCE [LARGE SCALE GENOMIC DNA]</scope>
    <source>
        <strain evidence="3">R-53094</strain>
    </source>
</reference>
<dbReference type="Proteomes" id="UP000199268">
    <property type="component" value="Unassembled WGS sequence"/>
</dbReference>
<dbReference type="STRING" id="1505725.GA0061074_1052"/>
<name>A0A1C4AC88_9LACO</name>
<evidence type="ECO:0000259" key="1">
    <source>
        <dbReference type="Pfam" id="PF06030"/>
    </source>
</evidence>
<dbReference type="RefSeq" id="WP_092462254.1">
    <property type="nucleotide sequence ID" value="NZ_BJEE01000005.1"/>
</dbReference>
<feature type="domain" description="WxL Interacting Protein peptidoglycan binding" evidence="1">
    <location>
        <begin position="51"/>
        <end position="174"/>
    </location>
</feature>
<dbReference type="Pfam" id="PF06030">
    <property type="entry name" value="WxLIP_PGBD"/>
    <property type="match status" value="1"/>
</dbReference>
<gene>
    <name evidence="2" type="ORF">GA0061074_1052</name>
</gene>
<protein>
    <recommendedName>
        <fullName evidence="1">WxL Interacting Protein peptidoglycan binding domain-containing protein</fullName>
    </recommendedName>
</protein>
<evidence type="ECO:0000313" key="3">
    <source>
        <dbReference type="Proteomes" id="UP000199268"/>
    </source>
</evidence>
<dbReference type="InterPro" id="IPR010317">
    <property type="entry name" value="WxLIP_PGBD"/>
</dbReference>
<organism evidence="2 3">
    <name type="scientific">Weissella bombi</name>
    <dbReference type="NCBI Taxonomy" id="1505725"/>
    <lineage>
        <taxon>Bacteria</taxon>
        <taxon>Bacillati</taxon>
        <taxon>Bacillota</taxon>
        <taxon>Bacilli</taxon>
        <taxon>Lactobacillales</taxon>
        <taxon>Lactobacillaceae</taxon>
        <taxon>Weissella</taxon>
    </lineage>
</organism>
<dbReference type="EMBL" id="FMAO01000005">
    <property type="protein sequence ID" value="SCB92193.1"/>
    <property type="molecule type" value="Genomic_DNA"/>
</dbReference>
<keyword evidence="3" id="KW-1185">Reference proteome</keyword>
<accession>A0A1C4AC88</accession>
<proteinExistence type="predicted"/>